<organism evidence="1 2">
    <name type="scientific">Sphaerodactylus townsendi</name>
    <dbReference type="NCBI Taxonomy" id="933632"/>
    <lineage>
        <taxon>Eukaryota</taxon>
        <taxon>Metazoa</taxon>
        <taxon>Chordata</taxon>
        <taxon>Craniata</taxon>
        <taxon>Vertebrata</taxon>
        <taxon>Euteleostomi</taxon>
        <taxon>Lepidosauria</taxon>
        <taxon>Squamata</taxon>
        <taxon>Bifurcata</taxon>
        <taxon>Gekkota</taxon>
        <taxon>Sphaerodactylidae</taxon>
        <taxon>Sphaerodactylus</taxon>
    </lineage>
</organism>
<keyword evidence="2" id="KW-1185">Reference proteome</keyword>
<proteinExistence type="predicted"/>
<evidence type="ECO:0000313" key="1">
    <source>
        <dbReference type="EMBL" id="KAH8003164.1"/>
    </source>
</evidence>
<protein>
    <submittedName>
        <fullName evidence="1">Uncharacterized protein</fullName>
    </submittedName>
</protein>
<reference evidence="1" key="1">
    <citation type="submission" date="2021-08" db="EMBL/GenBank/DDBJ databases">
        <title>The first chromosome-level gecko genome reveals the dynamic sex chromosomes of Neotropical dwarf geckos (Sphaerodactylidae: Sphaerodactylus).</title>
        <authorList>
            <person name="Pinto B.J."/>
            <person name="Keating S.E."/>
            <person name="Gamble T."/>
        </authorList>
    </citation>
    <scope>NUCLEOTIDE SEQUENCE</scope>
    <source>
        <strain evidence="1">TG3544</strain>
    </source>
</reference>
<gene>
    <name evidence="1" type="ORF">K3G42_013364</name>
</gene>
<name>A0ACB8FD69_9SAUR</name>
<dbReference type="Proteomes" id="UP000827872">
    <property type="component" value="Linkage Group LG09"/>
</dbReference>
<comment type="caution">
    <text evidence="1">The sequence shown here is derived from an EMBL/GenBank/DDBJ whole genome shotgun (WGS) entry which is preliminary data.</text>
</comment>
<dbReference type="EMBL" id="CM037622">
    <property type="protein sequence ID" value="KAH8003164.1"/>
    <property type="molecule type" value="Genomic_DNA"/>
</dbReference>
<evidence type="ECO:0000313" key="2">
    <source>
        <dbReference type="Proteomes" id="UP000827872"/>
    </source>
</evidence>
<sequence>MPPETKLRAPLGCPLLSPPRWGKWRLPACLGLWFFLQLPLLGSGARLRSQVQEQQPPNTFIAHWGAAHGFADVGLLYKLESGAPYLRVDAKTGDLYTGDAPIDRESLQECLVVLPTPEDPCYLEFAISITDQLLMHSSLLRGQIEVLDINDNPPKFPSPVISLAIPENINIGSAFLIPLAVDPDAGDNRVVSYQLLPGSDAQKLFGLQVTEDQEEKQLQLIVMGNLDREQADSYNVTIKAEDRGHPTLASSALLHITILDMNDNAPVFEKSLYETELLKNSSVGHSVLQVKAKDPDQGASAEIDYSFHRASDIVRQLLWLDRRTGLITVHGAVDHEDVKVLKFSVQAKDRGVNPQIAHAQVIISIRDMVYDASATDIHNKVFHYIDEHQNEYVQRLKDWVAIESDSSDPLKRHLLTNMMHVAGERIKQLGGIVELVELGQQELPNGNTTDLPPVILASIGNDPQKPTVCFYGHLDVQPARLEDGWSTEPYVLTERNGGLYGRGTSDDKGQILAVLNAVEALQRHQELPVNVKFLLEGMEEVGSTGLFDLVEQRNSTFFSDVNYIIVTDTSWLSNKPGITYGTRGNCYFFIEVECAKQDLHSGTFGGVIHEATNDLVFLLSTLVNSSGHIRIPGIYEAVAPLTEKEKGIYEKTEFDAEKIKAKFGIKNFTYNTKEEILMHRSRYPSLSIHGIEGAFSASGTKTVIPAKVTGKFSIRLVPNMEPTIVIKQVTDYLKKKIAEWNSPNHIEITAVMAAKPWISDPDEPLYLAGRKAIKKVFQVDADLIRTGGTIPIGSQFQEVTGKRIMFLGIGGPDDAPHGQNEKINRFNFIEGTKLYATLLQELNYF</sequence>
<accession>A0ACB8FD69</accession>